<reference evidence="1 2" key="1">
    <citation type="journal article" date="2015" name="Genome Biol. Evol.">
        <title>The genome of winter moth (Operophtera brumata) provides a genomic perspective on sexual dimorphism and phenology.</title>
        <authorList>
            <person name="Derks M.F."/>
            <person name="Smit S."/>
            <person name="Salis L."/>
            <person name="Schijlen E."/>
            <person name="Bossers A."/>
            <person name="Mateman C."/>
            <person name="Pijl A.S."/>
            <person name="de Ridder D."/>
            <person name="Groenen M.A."/>
            <person name="Visser M.E."/>
            <person name="Megens H.J."/>
        </authorList>
    </citation>
    <scope>NUCLEOTIDE SEQUENCE [LARGE SCALE GENOMIC DNA]</scope>
    <source>
        <strain evidence="1">WM2013NL</strain>
        <tissue evidence="1">Head and thorax</tissue>
    </source>
</reference>
<feature type="non-terminal residue" evidence="1">
    <location>
        <position position="1"/>
    </location>
</feature>
<evidence type="ECO:0000313" key="2">
    <source>
        <dbReference type="Proteomes" id="UP000037510"/>
    </source>
</evidence>
<organism evidence="1 2">
    <name type="scientific">Operophtera brumata</name>
    <name type="common">Winter moth</name>
    <name type="synonym">Phalaena brumata</name>
    <dbReference type="NCBI Taxonomy" id="104452"/>
    <lineage>
        <taxon>Eukaryota</taxon>
        <taxon>Metazoa</taxon>
        <taxon>Ecdysozoa</taxon>
        <taxon>Arthropoda</taxon>
        <taxon>Hexapoda</taxon>
        <taxon>Insecta</taxon>
        <taxon>Pterygota</taxon>
        <taxon>Neoptera</taxon>
        <taxon>Endopterygota</taxon>
        <taxon>Lepidoptera</taxon>
        <taxon>Glossata</taxon>
        <taxon>Ditrysia</taxon>
        <taxon>Geometroidea</taxon>
        <taxon>Geometridae</taxon>
        <taxon>Larentiinae</taxon>
        <taxon>Operophtera</taxon>
    </lineage>
</organism>
<accession>A0A0L7K3Q3</accession>
<proteinExistence type="predicted"/>
<comment type="caution">
    <text evidence="1">The sequence shown here is derived from an EMBL/GenBank/DDBJ whole genome shotgun (WGS) entry which is preliminary data.</text>
</comment>
<dbReference type="Proteomes" id="UP000037510">
    <property type="component" value="Unassembled WGS sequence"/>
</dbReference>
<evidence type="ECO:0000313" key="1">
    <source>
        <dbReference type="EMBL" id="KOB55113.1"/>
    </source>
</evidence>
<feature type="non-terminal residue" evidence="1">
    <location>
        <position position="192"/>
    </location>
</feature>
<sequence length="192" mass="21821">MISALETNLKPMRDDISSMKYQIEDIKSSTEKLSATEAKIITSLETEIENLKITAFPQSSSQIFANESIINEVQERERRGKNIIVILKDALSINAKVAKVMRLGKLFTGKVRPVKVILESSQVVKEILKNKNKLPENVRVYNDQTPTEKNVLKELSQELVRRKDNDLNEKVNNLGKEMKSELKKQNLALGKN</sequence>
<dbReference type="EMBL" id="JTDY01011611">
    <property type="protein sequence ID" value="KOB55113.1"/>
    <property type="molecule type" value="Genomic_DNA"/>
</dbReference>
<evidence type="ECO:0008006" key="3">
    <source>
        <dbReference type="Google" id="ProtNLM"/>
    </source>
</evidence>
<name>A0A0L7K3Q3_OPEBR</name>
<keyword evidence="2" id="KW-1185">Reference proteome</keyword>
<protein>
    <recommendedName>
        <fullName evidence="3">Endonuclease-reverse transcriptase</fullName>
    </recommendedName>
</protein>
<dbReference type="AlphaFoldDB" id="A0A0L7K3Q3"/>
<gene>
    <name evidence="1" type="ORF">OBRU01_25821</name>
</gene>